<dbReference type="PANTHER" id="PTHR19879:SF9">
    <property type="entry name" value="TRANSCRIPTION INITIATION FACTOR TFIID SUBUNIT 5"/>
    <property type="match status" value="1"/>
</dbReference>
<protein>
    <recommendedName>
        <fullName evidence="9">NACHT domain-containing protein</fullName>
    </recommendedName>
</protein>
<feature type="domain" description="DUF7708" evidence="5">
    <location>
        <begin position="138"/>
        <end position="266"/>
    </location>
</feature>
<dbReference type="Pfam" id="PF24883">
    <property type="entry name" value="NPHP3_N"/>
    <property type="match status" value="1"/>
</dbReference>
<accession>A0A6A7BS38</accession>
<feature type="region of interest" description="Disordered" evidence="4">
    <location>
        <begin position="51"/>
        <end position="81"/>
    </location>
</feature>
<dbReference type="InterPro" id="IPR019775">
    <property type="entry name" value="WD40_repeat_CS"/>
</dbReference>
<dbReference type="Pfam" id="PF00400">
    <property type="entry name" value="WD40"/>
    <property type="match status" value="3"/>
</dbReference>
<feature type="repeat" description="WD" evidence="3">
    <location>
        <begin position="1033"/>
        <end position="1058"/>
    </location>
</feature>
<reference evidence="7" key="1">
    <citation type="journal article" date="2020" name="Stud. Mycol.">
        <title>101 Dothideomycetes genomes: a test case for predicting lifestyles and emergence of pathogens.</title>
        <authorList>
            <person name="Haridas S."/>
            <person name="Albert R."/>
            <person name="Binder M."/>
            <person name="Bloem J."/>
            <person name="Labutti K."/>
            <person name="Salamov A."/>
            <person name="Andreopoulos B."/>
            <person name="Baker S."/>
            <person name="Barry K."/>
            <person name="Bills G."/>
            <person name="Bluhm B."/>
            <person name="Cannon C."/>
            <person name="Castanera R."/>
            <person name="Culley D."/>
            <person name="Daum C."/>
            <person name="Ezra D."/>
            <person name="Gonzalez J."/>
            <person name="Henrissat B."/>
            <person name="Kuo A."/>
            <person name="Liang C."/>
            <person name="Lipzen A."/>
            <person name="Lutzoni F."/>
            <person name="Magnuson J."/>
            <person name="Mondo S."/>
            <person name="Nolan M."/>
            <person name="Ohm R."/>
            <person name="Pangilinan J."/>
            <person name="Park H.-J."/>
            <person name="Ramirez L."/>
            <person name="Alfaro M."/>
            <person name="Sun H."/>
            <person name="Tritt A."/>
            <person name="Yoshinaga Y."/>
            <person name="Zwiers L.-H."/>
            <person name="Turgeon B."/>
            <person name="Goodwin S."/>
            <person name="Spatafora J."/>
            <person name="Crous P."/>
            <person name="Grigoriev I."/>
        </authorList>
    </citation>
    <scope>NUCLEOTIDE SEQUENCE</scope>
    <source>
        <strain evidence="7">CBS 480.64</strain>
    </source>
</reference>
<evidence type="ECO:0000259" key="6">
    <source>
        <dbReference type="Pfam" id="PF24883"/>
    </source>
</evidence>
<feature type="domain" description="Nephrocystin 3-like N-terminal" evidence="6">
    <location>
        <begin position="352"/>
        <end position="511"/>
    </location>
</feature>
<dbReference type="PROSITE" id="PS50294">
    <property type="entry name" value="WD_REPEATS_REGION"/>
    <property type="match status" value="2"/>
</dbReference>
<keyword evidence="8" id="KW-1185">Reference proteome</keyword>
<evidence type="ECO:0000259" key="5">
    <source>
        <dbReference type="Pfam" id="PF24809"/>
    </source>
</evidence>
<name>A0A6A7BS38_9PEZI</name>
<dbReference type="InterPro" id="IPR027417">
    <property type="entry name" value="P-loop_NTPase"/>
</dbReference>
<dbReference type="InterPro" id="IPR056884">
    <property type="entry name" value="NPHP3-like_N"/>
</dbReference>
<gene>
    <name evidence="7" type="ORF">K470DRAFT_237297</name>
</gene>
<dbReference type="SUPFAM" id="SSF52540">
    <property type="entry name" value="P-loop containing nucleoside triphosphate hydrolases"/>
    <property type="match status" value="1"/>
</dbReference>
<dbReference type="Gene3D" id="2.130.10.10">
    <property type="entry name" value="YVTN repeat-like/Quinoprotein amine dehydrogenase"/>
    <property type="match status" value="3"/>
</dbReference>
<dbReference type="SUPFAM" id="SSF50978">
    <property type="entry name" value="WD40 repeat-like"/>
    <property type="match status" value="1"/>
</dbReference>
<dbReference type="OrthoDB" id="7464126at2759"/>
<keyword evidence="1 3" id="KW-0853">WD repeat</keyword>
<keyword evidence="2" id="KW-0677">Repeat</keyword>
<dbReference type="InterPro" id="IPR036322">
    <property type="entry name" value="WD40_repeat_dom_sf"/>
</dbReference>
<feature type="repeat" description="WD" evidence="3">
    <location>
        <begin position="1329"/>
        <end position="1370"/>
    </location>
</feature>
<dbReference type="Gene3D" id="3.40.50.300">
    <property type="entry name" value="P-loop containing nucleotide triphosphate hydrolases"/>
    <property type="match status" value="1"/>
</dbReference>
<dbReference type="SUPFAM" id="SSF69322">
    <property type="entry name" value="Tricorn protease domain 2"/>
    <property type="match status" value="1"/>
</dbReference>
<dbReference type="InterPro" id="IPR001680">
    <property type="entry name" value="WD40_rpt"/>
</dbReference>
<dbReference type="EMBL" id="MU006020">
    <property type="protein sequence ID" value="KAF2858013.1"/>
    <property type="molecule type" value="Genomic_DNA"/>
</dbReference>
<dbReference type="PROSITE" id="PS00678">
    <property type="entry name" value="WD_REPEATS_1"/>
    <property type="match status" value="1"/>
</dbReference>
<dbReference type="SMART" id="SM00320">
    <property type="entry name" value="WD40"/>
    <property type="match status" value="7"/>
</dbReference>
<proteinExistence type="predicted"/>
<sequence length="1532" mass="171623">MHARHFCPSSDFSLATVFPIPDLPQSSFSLLSVPAMRPRSKDWREKARSVLPISPTPQPSSPHSASTQAANLGRTPETSFKDRDRLLHDALNHLSEDDRKFIEKQLYLPNDPARNEAGLVALRERCQKKKSDSYCNRMRKITGQIMHFVPVFDVATNAQAEVLSLPWAGIRSLLMVAQKAHEQSEALLEGIETTLDTGLLLNVYFDVYGRLSWTPAIGGLYYSIVKLYCRILKFVAHAEHTGDMSRFGRLVQSVTSDVLTNFKNDHRDLLMDVEHHKGACDSELTLHQRDWVNKELESLKINLRAIEAGVNSVQQTLDLNALQSAAGATYDSTDAFDLVLCLGDTRVEIIKEIVDWATTVGGQRVYWLSGKAGTGKSTIARTVAHELESKGHLVGSYFFKRGKGELSRARNLFPTIACQMANFIPDIRDKIAVASHGSPAVIDRSLANQFDTLIKQPLSGYSTCFATQDVRVIVIDALDECDAKDQIGQAMTLWPTLNDSSLHLKVFVTSRSDNEIWTTLGHLGPESLQHKRLEDLQTTAIKHDLTLFCKEELRKIREKQKKNLVPAKLDHDWPGEDVVQKLVEISQPLFIAASTILKDVSTNPRRLPQWVARLNSTGPKALTKIYMDILQQAFDLDEEWHDWFDQVIKPIALLYSPLSLPALTDLLAEGDEMIVANALNPLSSVIEFPSSVEMESGSPATVQIYHESFRDFLLDPTVKGEPPFWWINKKETHGDLLARCLNLLQTKLCRNLCKLKDLATKRESVSAENIEKHIPEPVQYACRNWVSHAVDSSQTIGDVRPVDHFLRGNFLYWTEAMAWLDKLGEVIVSLKQLQKDVKLSPATQSLVADALRWVPANRSVISDTPLQTYLSALAFAPSNSVVRSSFKHEMDDFLQAWSPVESSWDAELQMLKGHTSNVKSIASSADGKRLVTAAADRTVRIWDIVSGTEEDFLEVESVDAVSSISEEEVVLIAGLDGKLSRWNVKKDIRQIELTLPGNAKCVSVSPNSRYAAWGLDTGTIYLWDVENGSERLLEGHDLDVNCMAFSSDGETIVSGSYDVWMWSARTGHKMICEVDANIEAIAISPDGKFVVFDSGGGFDMPTSVSVFHCDSHHIDQILTGQASRHIHITQDSQMVLISTYRKFFLYEFRTRSKPRELSMISPTPMGTISSSSDAKTIWVEGGERSVTQLDVDVAFKSKQAHVTIAAMSTDGQSIASWSKEGKLSFWSIERRICEQQLTDVWPVKIFAKSHTILISPDSHFVVVALLHHTPLSPPLIWDLQTNELIALKNDPSFIGALAISPDSKTLLCSLRNGHISTFESKSGNWLKTVTGHTTRINNISFSPNGQEFASVSEDQTVRIWSLQSENPLVLIGVGWLTRACFWGNGRMLYVLDSMCNISEWDIEKAYRVRRVRRIYHKMRYDELGLTFFDGRFVQAGFLPFLPMLEAREVDQAQTQVDSSASATAVSKFKNHEIWALEVRNSGEKWITVNNLKIFKAPTTMSQARWMSHGRIMVFSGFEDGPIVLNFTGKNSF</sequence>
<evidence type="ECO:0000256" key="4">
    <source>
        <dbReference type="SAM" id="MobiDB-lite"/>
    </source>
</evidence>
<evidence type="ECO:0000256" key="1">
    <source>
        <dbReference type="ARBA" id="ARBA00022574"/>
    </source>
</evidence>
<dbReference type="InterPro" id="IPR056125">
    <property type="entry name" value="DUF7708"/>
</dbReference>
<feature type="compositionally biased region" description="Polar residues" evidence="4">
    <location>
        <begin position="61"/>
        <end position="70"/>
    </location>
</feature>
<evidence type="ECO:0008006" key="9">
    <source>
        <dbReference type="Google" id="ProtNLM"/>
    </source>
</evidence>
<organism evidence="7 8">
    <name type="scientific">Piedraia hortae CBS 480.64</name>
    <dbReference type="NCBI Taxonomy" id="1314780"/>
    <lineage>
        <taxon>Eukaryota</taxon>
        <taxon>Fungi</taxon>
        <taxon>Dikarya</taxon>
        <taxon>Ascomycota</taxon>
        <taxon>Pezizomycotina</taxon>
        <taxon>Dothideomycetes</taxon>
        <taxon>Dothideomycetidae</taxon>
        <taxon>Capnodiales</taxon>
        <taxon>Piedraiaceae</taxon>
        <taxon>Piedraia</taxon>
    </lineage>
</organism>
<dbReference type="PANTHER" id="PTHR19879">
    <property type="entry name" value="TRANSCRIPTION INITIATION FACTOR TFIID"/>
    <property type="match status" value="1"/>
</dbReference>
<feature type="repeat" description="WD" evidence="3">
    <location>
        <begin position="911"/>
        <end position="952"/>
    </location>
</feature>
<evidence type="ECO:0000313" key="8">
    <source>
        <dbReference type="Proteomes" id="UP000799421"/>
    </source>
</evidence>
<evidence type="ECO:0000256" key="3">
    <source>
        <dbReference type="PROSITE-ProRule" id="PRU00221"/>
    </source>
</evidence>
<dbReference type="Pfam" id="PF24809">
    <property type="entry name" value="DUF7708"/>
    <property type="match status" value="1"/>
</dbReference>
<dbReference type="InterPro" id="IPR015943">
    <property type="entry name" value="WD40/YVTN_repeat-like_dom_sf"/>
</dbReference>
<dbReference type="PROSITE" id="PS50082">
    <property type="entry name" value="WD_REPEATS_2"/>
    <property type="match status" value="3"/>
</dbReference>
<evidence type="ECO:0000313" key="7">
    <source>
        <dbReference type="EMBL" id="KAF2858013.1"/>
    </source>
</evidence>
<evidence type="ECO:0000256" key="2">
    <source>
        <dbReference type="ARBA" id="ARBA00022737"/>
    </source>
</evidence>
<dbReference type="Proteomes" id="UP000799421">
    <property type="component" value="Unassembled WGS sequence"/>
</dbReference>